<proteinExistence type="predicted"/>
<name>A0A286G537_9PROT</name>
<feature type="transmembrane region" description="Helical" evidence="4">
    <location>
        <begin position="38"/>
        <end position="55"/>
    </location>
</feature>
<feature type="region of interest" description="Disordered" evidence="3">
    <location>
        <begin position="376"/>
        <end position="408"/>
    </location>
</feature>
<dbReference type="SUPFAM" id="SSF55073">
    <property type="entry name" value="Nucleotide cyclase"/>
    <property type="match status" value="1"/>
</dbReference>
<keyword evidence="4" id="KW-0812">Transmembrane</keyword>
<feature type="transmembrane region" description="Helical" evidence="4">
    <location>
        <begin position="61"/>
        <end position="82"/>
    </location>
</feature>
<comment type="catalytic activity">
    <reaction evidence="2">
        <text>2 GTP = 3',3'-c-di-GMP + 2 diphosphate</text>
        <dbReference type="Rhea" id="RHEA:24898"/>
        <dbReference type="ChEBI" id="CHEBI:33019"/>
        <dbReference type="ChEBI" id="CHEBI:37565"/>
        <dbReference type="ChEBI" id="CHEBI:58805"/>
        <dbReference type="EC" id="2.7.7.65"/>
    </reaction>
</comment>
<sequence>MDLDSKTIIAMMSLSSLAAAATLALASRMHLAVRGIGLWAWGFALGGIGVGLYPLRGAVSPLLTVLVASTCIIAGYGLLWAGMRRFAGRRVAPWHLALPPLIAAPVLGTLYLADHAAAGRSAFISALILVLLVLATAELVRGCGGRALGRRLLAGLFGAHAVFYAARLIAILAADSGAVAEPVGAFATITFVEAFVWVVFSALAMVVSTSEVLQEELNRQATRDPLTETYNRRAFYDLAGRELARAARGGRPPAVAMLDLDHFKSLNDRHGHDAGDRVLQAFAATAAACLRPSDVLARYGGEEFVLLLPDTPLADAVAVADRIRRALEAQPFDGAGGPLHATVSIGVATVAAGTTDLEATLKAADRALYRAKAAGRNRVEAAPPPLPDAPPSSAALDATTARPAGTAA</sequence>
<dbReference type="RefSeq" id="WP_101613942.1">
    <property type="nucleotide sequence ID" value="NZ_OCNJ01000001.1"/>
</dbReference>
<evidence type="ECO:0000256" key="2">
    <source>
        <dbReference type="ARBA" id="ARBA00034247"/>
    </source>
</evidence>
<dbReference type="GO" id="GO:0043709">
    <property type="term" value="P:cell adhesion involved in single-species biofilm formation"/>
    <property type="evidence" value="ECO:0007669"/>
    <property type="project" value="TreeGrafter"/>
</dbReference>
<feature type="transmembrane region" description="Helical" evidence="4">
    <location>
        <begin position="94"/>
        <end position="113"/>
    </location>
</feature>
<dbReference type="NCBIfam" id="TIGR00254">
    <property type="entry name" value="GGDEF"/>
    <property type="match status" value="1"/>
</dbReference>
<evidence type="ECO:0000259" key="5">
    <source>
        <dbReference type="PROSITE" id="PS50887"/>
    </source>
</evidence>
<dbReference type="PANTHER" id="PTHR45138:SF9">
    <property type="entry name" value="DIGUANYLATE CYCLASE DGCM-RELATED"/>
    <property type="match status" value="1"/>
</dbReference>
<keyword evidence="7" id="KW-1185">Reference proteome</keyword>
<evidence type="ECO:0000313" key="7">
    <source>
        <dbReference type="Proteomes" id="UP000219621"/>
    </source>
</evidence>
<dbReference type="InterPro" id="IPR029787">
    <property type="entry name" value="Nucleotide_cyclase"/>
</dbReference>
<dbReference type="SMART" id="SM00267">
    <property type="entry name" value="GGDEF"/>
    <property type="match status" value="1"/>
</dbReference>
<dbReference type="EMBL" id="OCNJ01000001">
    <property type="protein sequence ID" value="SOD90259.1"/>
    <property type="molecule type" value="Genomic_DNA"/>
</dbReference>
<dbReference type="GO" id="GO:0052621">
    <property type="term" value="F:diguanylate cyclase activity"/>
    <property type="evidence" value="ECO:0007669"/>
    <property type="project" value="UniProtKB-EC"/>
</dbReference>
<gene>
    <name evidence="6" type="ORF">SAMN05421508_101492</name>
</gene>
<protein>
    <recommendedName>
        <fullName evidence="1">diguanylate cyclase</fullName>
        <ecNumber evidence="1">2.7.7.65</ecNumber>
    </recommendedName>
</protein>
<evidence type="ECO:0000256" key="3">
    <source>
        <dbReference type="SAM" id="MobiDB-lite"/>
    </source>
</evidence>
<dbReference type="CDD" id="cd01949">
    <property type="entry name" value="GGDEF"/>
    <property type="match status" value="1"/>
</dbReference>
<dbReference type="GO" id="GO:0005886">
    <property type="term" value="C:plasma membrane"/>
    <property type="evidence" value="ECO:0007669"/>
    <property type="project" value="TreeGrafter"/>
</dbReference>
<dbReference type="PROSITE" id="PS50887">
    <property type="entry name" value="GGDEF"/>
    <property type="match status" value="1"/>
</dbReference>
<dbReference type="AlphaFoldDB" id="A0A286G537"/>
<keyword evidence="4" id="KW-1133">Transmembrane helix</keyword>
<dbReference type="EC" id="2.7.7.65" evidence="1"/>
<feature type="transmembrane region" description="Helical" evidence="4">
    <location>
        <begin position="152"/>
        <end position="174"/>
    </location>
</feature>
<dbReference type="Pfam" id="PF00990">
    <property type="entry name" value="GGDEF"/>
    <property type="match status" value="1"/>
</dbReference>
<accession>A0A286G537</accession>
<feature type="transmembrane region" description="Helical" evidence="4">
    <location>
        <begin position="194"/>
        <end position="213"/>
    </location>
</feature>
<dbReference type="GO" id="GO:1902201">
    <property type="term" value="P:negative regulation of bacterial-type flagellum-dependent cell motility"/>
    <property type="evidence" value="ECO:0007669"/>
    <property type="project" value="TreeGrafter"/>
</dbReference>
<dbReference type="InterPro" id="IPR043128">
    <property type="entry name" value="Rev_trsase/Diguanyl_cyclase"/>
</dbReference>
<keyword evidence="4" id="KW-0472">Membrane</keyword>
<dbReference type="InterPro" id="IPR000160">
    <property type="entry name" value="GGDEF_dom"/>
</dbReference>
<dbReference type="OrthoDB" id="7366409at2"/>
<dbReference type="Proteomes" id="UP000219621">
    <property type="component" value="Unassembled WGS sequence"/>
</dbReference>
<evidence type="ECO:0000256" key="4">
    <source>
        <dbReference type="SAM" id="Phobius"/>
    </source>
</evidence>
<evidence type="ECO:0000256" key="1">
    <source>
        <dbReference type="ARBA" id="ARBA00012528"/>
    </source>
</evidence>
<feature type="transmembrane region" description="Helical" evidence="4">
    <location>
        <begin position="119"/>
        <end position="140"/>
    </location>
</feature>
<evidence type="ECO:0000313" key="6">
    <source>
        <dbReference type="EMBL" id="SOD90259.1"/>
    </source>
</evidence>
<dbReference type="InterPro" id="IPR050469">
    <property type="entry name" value="Diguanylate_Cyclase"/>
</dbReference>
<dbReference type="Gene3D" id="3.30.70.270">
    <property type="match status" value="1"/>
</dbReference>
<reference evidence="6 7" key="1">
    <citation type="submission" date="2017-09" db="EMBL/GenBank/DDBJ databases">
        <authorList>
            <person name="Ehlers B."/>
            <person name="Leendertz F.H."/>
        </authorList>
    </citation>
    <scope>NUCLEOTIDE SEQUENCE [LARGE SCALE GENOMIC DNA]</scope>
    <source>
        <strain evidence="6 7">USBA 140</strain>
    </source>
</reference>
<dbReference type="FunFam" id="3.30.70.270:FF:000001">
    <property type="entry name" value="Diguanylate cyclase domain protein"/>
    <property type="match status" value="1"/>
</dbReference>
<feature type="compositionally biased region" description="Low complexity" evidence="3">
    <location>
        <begin position="391"/>
        <end position="401"/>
    </location>
</feature>
<feature type="domain" description="GGDEF" evidence="5">
    <location>
        <begin position="251"/>
        <end position="384"/>
    </location>
</feature>
<organism evidence="6 7">
    <name type="scientific">Caenispirillum bisanense</name>
    <dbReference type="NCBI Taxonomy" id="414052"/>
    <lineage>
        <taxon>Bacteria</taxon>
        <taxon>Pseudomonadati</taxon>
        <taxon>Pseudomonadota</taxon>
        <taxon>Alphaproteobacteria</taxon>
        <taxon>Rhodospirillales</taxon>
        <taxon>Novispirillaceae</taxon>
        <taxon>Caenispirillum</taxon>
    </lineage>
</organism>
<feature type="transmembrane region" description="Helical" evidence="4">
    <location>
        <begin position="6"/>
        <end position="26"/>
    </location>
</feature>
<dbReference type="PANTHER" id="PTHR45138">
    <property type="entry name" value="REGULATORY COMPONENTS OF SENSORY TRANSDUCTION SYSTEM"/>
    <property type="match status" value="1"/>
</dbReference>